<gene>
    <name evidence="2" type="ORF">MEDL_49495</name>
</gene>
<organism evidence="2 3">
    <name type="scientific">Mytilus edulis</name>
    <name type="common">Blue mussel</name>
    <dbReference type="NCBI Taxonomy" id="6550"/>
    <lineage>
        <taxon>Eukaryota</taxon>
        <taxon>Metazoa</taxon>
        <taxon>Spiralia</taxon>
        <taxon>Lophotrochozoa</taxon>
        <taxon>Mollusca</taxon>
        <taxon>Bivalvia</taxon>
        <taxon>Autobranchia</taxon>
        <taxon>Pteriomorphia</taxon>
        <taxon>Mytilida</taxon>
        <taxon>Mytiloidea</taxon>
        <taxon>Mytilidae</taxon>
        <taxon>Mytilinae</taxon>
        <taxon>Mytilus</taxon>
    </lineage>
</organism>
<feature type="compositionally biased region" description="Polar residues" evidence="1">
    <location>
        <begin position="281"/>
        <end position="291"/>
    </location>
</feature>
<evidence type="ECO:0000313" key="2">
    <source>
        <dbReference type="EMBL" id="CAG2237018.1"/>
    </source>
</evidence>
<feature type="compositionally biased region" description="Basic and acidic residues" evidence="1">
    <location>
        <begin position="42"/>
        <end position="54"/>
    </location>
</feature>
<feature type="region of interest" description="Disordered" evidence="1">
    <location>
        <begin position="1"/>
        <end position="104"/>
    </location>
</feature>
<dbReference type="Proteomes" id="UP000683360">
    <property type="component" value="Unassembled WGS sequence"/>
</dbReference>
<comment type="caution">
    <text evidence="2">The sequence shown here is derived from an EMBL/GenBank/DDBJ whole genome shotgun (WGS) entry which is preliminary data.</text>
</comment>
<evidence type="ECO:0000313" key="3">
    <source>
        <dbReference type="Proteomes" id="UP000683360"/>
    </source>
</evidence>
<name>A0A8S3TZK9_MYTED</name>
<dbReference type="AlphaFoldDB" id="A0A8S3TZK9"/>
<dbReference type="EMBL" id="CAJPWZ010002371">
    <property type="protein sequence ID" value="CAG2237018.1"/>
    <property type="molecule type" value="Genomic_DNA"/>
</dbReference>
<evidence type="ECO:0000256" key="1">
    <source>
        <dbReference type="SAM" id="MobiDB-lite"/>
    </source>
</evidence>
<dbReference type="OrthoDB" id="8945351at2759"/>
<feature type="compositionally biased region" description="Polar residues" evidence="1">
    <location>
        <begin position="182"/>
        <end position="206"/>
    </location>
</feature>
<feature type="compositionally biased region" description="Basic and acidic residues" evidence="1">
    <location>
        <begin position="64"/>
        <end position="96"/>
    </location>
</feature>
<feature type="region of interest" description="Disordered" evidence="1">
    <location>
        <begin position="182"/>
        <end position="321"/>
    </location>
</feature>
<protein>
    <submittedName>
        <fullName evidence="2">Uncharacterized protein</fullName>
    </submittedName>
</protein>
<feature type="compositionally biased region" description="Basic and acidic residues" evidence="1">
    <location>
        <begin position="7"/>
        <end position="30"/>
    </location>
</feature>
<sequence>MQTLEIMEAKGKEDRREKEDREQTPKKIKTEIIIINNPPIIDIERDTEEKRKDYSSYSGNKSSHQMEHGVDESASKKELGKEVEHPAPTEQIRKIPESSSYIESQETMTDIKDFNYRQENENSNKQTLGTETDDFCSAFKPEDVLQKHVLVNYDGKLYPGLVVDIDDNEVYVRYPHISTVPQMEKPTTPTNHNNLKSKGSVQSSEIAITVCRRKRNSDSQESSFESDPSLRYKSVSHNRRRSSAYEEIDVDKMVPSINSPNKKKNHCIDESRISRKLPSAPNLQTDENGQSYAKLKTEEGEYITPGEIASTPKQKEKNPKEEYHMYFVLEKEDE</sequence>
<proteinExistence type="predicted"/>
<accession>A0A8S3TZK9</accession>
<keyword evidence="3" id="KW-1185">Reference proteome</keyword>
<feature type="compositionally biased region" description="Low complexity" evidence="1">
    <location>
        <begin position="31"/>
        <end position="41"/>
    </location>
</feature>
<reference evidence="2" key="1">
    <citation type="submission" date="2021-03" db="EMBL/GenBank/DDBJ databases">
        <authorList>
            <person name="Bekaert M."/>
        </authorList>
    </citation>
    <scope>NUCLEOTIDE SEQUENCE</scope>
</reference>